<gene>
    <name evidence="2" type="ORF">EVAR_2209_1</name>
</gene>
<feature type="chain" id="PRO_5020033873" description="Zinc finger BED domain-containing protein 4" evidence="1">
    <location>
        <begin position="23"/>
        <end position="112"/>
    </location>
</feature>
<keyword evidence="3" id="KW-1185">Reference proteome</keyword>
<dbReference type="Proteomes" id="UP000299102">
    <property type="component" value="Unassembled WGS sequence"/>
</dbReference>
<sequence length="112" mass="12288">MLTGMELTILTSLLDILQSLEAATKETSGDKYCSSSKVIPLVHCMISNLKNIVIEESLIKEVQKRTLTEINKLMGAIEQVSALAIVAILDPRFKLLHFEDSLACANAVSKIK</sequence>
<evidence type="ECO:0000256" key="1">
    <source>
        <dbReference type="SAM" id="SignalP"/>
    </source>
</evidence>
<organism evidence="2 3">
    <name type="scientific">Eumeta variegata</name>
    <name type="common">Bagworm moth</name>
    <name type="synonym">Eumeta japonica</name>
    <dbReference type="NCBI Taxonomy" id="151549"/>
    <lineage>
        <taxon>Eukaryota</taxon>
        <taxon>Metazoa</taxon>
        <taxon>Ecdysozoa</taxon>
        <taxon>Arthropoda</taxon>
        <taxon>Hexapoda</taxon>
        <taxon>Insecta</taxon>
        <taxon>Pterygota</taxon>
        <taxon>Neoptera</taxon>
        <taxon>Endopterygota</taxon>
        <taxon>Lepidoptera</taxon>
        <taxon>Glossata</taxon>
        <taxon>Ditrysia</taxon>
        <taxon>Tineoidea</taxon>
        <taxon>Psychidae</taxon>
        <taxon>Oiketicinae</taxon>
        <taxon>Eumeta</taxon>
    </lineage>
</organism>
<comment type="caution">
    <text evidence="2">The sequence shown here is derived from an EMBL/GenBank/DDBJ whole genome shotgun (WGS) entry which is preliminary data.</text>
</comment>
<dbReference type="AlphaFoldDB" id="A0A4C1SFD6"/>
<proteinExistence type="predicted"/>
<dbReference type="OrthoDB" id="2438421at2759"/>
<protein>
    <recommendedName>
        <fullName evidence="4">Zinc finger BED domain-containing protein 4</fullName>
    </recommendedName>
</protein>
<accession>A0A4C1SFD6</accession>
<evidence type="ECO:0000313" key="3">
    <source>
        <dbReference type="Proteomes" id="UP000299102"/>
    </source>
</evidence>
<feature type="signal peptide" evidence="1">
    <location>
        <begin position="1"/>
        <end position="22"/>
    </location>
</feature>
<dbReference type="SUPFAM" id="SSF53098">
    <property type="entry name" value="Ribonuclease H-like"/>
    <property type="match status" value="1"/>
</dbReference>
<keyword evidence="1" id="KW-0732">Signal</keyword>
<evidence type="ECO:0008006" key="4">
    <source>
        <dbReference type="Google" id="ProtNLM"/>
    </source>
</evidence>
<dbReference type="InterPro" id="IPR012337">
    <property type="entry name" value="RNaseH-like_sf"/>
</dbReference>
<reference evidence="2 3" key="1">
    <citation type="journal article" date="2019" name="Commun. Biol.">
        <title>The bagworm genome reveals a unique fibroin gene that provides high tensile strength.</title>
        <authorList>
            <person name="Kono N."/>
            <person name="Nakamura H."/>
            <person name="Ohtoshi R."/>
            <person name="Tomita M."/>
            <person name="Numata K."/>
            <person name="Arakawa K."/>
        </authorList>
    </citation>
    <scope>NUCLEOTIDE SEQUENCE [LARGE SCALE GENOMIC DNA]</scope>
</reference>
<name>A0A4C1SFD6_EUMVA</name>
<dbReference type="EMBL" id="BGZK01000007">
    <property type="protein sequence ID" value="GBP00869.1"/>
    <property type="molecule type" value="Genomic_DNA"/>
</dbReference>
<evidence type="ECO:0000313" key="2">
    <source>
        <dbReference type="EMBL" id="GBP00869.1"/>
    </source>
</evidence>